<sequence>MENQQDDSYRSYLSSPNKVIDSPDHLDQILPPEPPVLDDSSTQADISTMAPSNTITDQSNNPSLGSSTSKPYKCSVCNKSFLNQRSLRGHVSKHAKNNLNKVFPDRKRRKL</sequence>
<evidence type="ECO:0000256" key="5">
    <source>
        <dbReference type="SAM" id="MobiDB-lite"/>
    </source>
</evidence>
<protein>
    <recommendedName>
        <fullName evidence="6">C2H2-type domain-containing protein</fullName>
    </recommendedName>
</protein>
<feature type="region of interest" description="Disordered" evidence="5">
    <location>
        <begin position="1"/>
        <end position="71"/>
    </location>
</feature>
<evidence type="ECO:0000259" key="6">
    <source>
        <dbReference type="PROSITE" id="PS50157"/>
    </source>
</evidence>
<evidence type="ECO:0000256" key="3">
    <source>
        <dbReference type="ARBA" id="ARBA00022833"/>
    </source>
</evidence>
<dbReference type="SMART" id="SM00355">
    <property type="entry name" value="ZnF_C2H2"/>
    <property type="match status" value="1"/>
</dbReference>
<dbReference type="OrthoDB" id="6077919at2759"/>
<evidence type="ECO:0000256" key="4">
    <source>
        <dbReference type="PROSITE-ProRule" id="PRU00042"/>
    </source>
</evidence>
<evidence type="ECO:0000256" key="1">
    <source>
        <dbReference type="ARBA" id="ARBA00022723"/>
    </source>
</evidence>
<keyword evidence="2 4" id="KW-0863">Zinc-finger</keyword>
<feature type="domain" description="C2H2-type" evidence="6">
    <location>
        <begin position="72"/>
        <end position="99"/>
    </location>
</feature>
<evidence type="ECO:0000313" key="7">
    <source>
        <dbReference type="EMBL" id="PIA30639.1"/>
    </source>
</evidence>
<reference evidence="7 8" key="1">
    <citation type="submission" date="2017-09" db="EMBL/GenBank/DDBJ databases">
        <title>WGS assembly of Aquilegia coerulea Goldsmith.</title>
        <authorList>
            <person name="Hodges S."/>
            <person name="Kramer E."/>
            <person name="Nordborg M."/>
            <person name="Tomkins J."/>
            <person name="Borevitz J."/>
            <person name="Derieg N."/>
            <person name="Yan J."/>
            <person name="Mihaltcheva S."/>
            <person name="Hayes R.D."/>
            <person name="Rokhsar D."/>
        </authorList>
    </citation>
    <scope>NUCLEOTIDE SEQUENCE [LARGE SCALE GENOMIC DNA]</scope>
    <source>
        <strain evidence="8">cv. Goldsmith</strain>
    </source>
</reference>
<dbReference type="PROSITE" id="PS50157">
    <property type="entry name" value="ZINC_FINGER_C2H2_2"/>
    <property type="match status" value="1"/>
</dbReference>
<keyword evidence="3" id="KW-0862">Zinc</keyword>
<dbReference type="InParanoid" id="A0A2G5CH98"/>
<dbReference type="Gene3D" id="3.30.160.60">
    <property type="entry name" value="Classic Zinc Finger"/>
    <property type="match status" value="1"/>
</dbReference>
<keyword evidence="8" id="KW-1185">Reference proteome</keyword>
<organism evidence="7 8">
    <name type="scientific">Aquilegia coerulea</name>
    <name type="common">Rocky mountain columbine</name>
    <dbReference type="NCBI Taxonomy" id="218851"/>
    <lineage>
        <taxon>Eukaryota</taxon>
        <taxon>Viridiplantae</taxon>
        <taxon>Streptophyta</taxon>
        <taxon>Embryophyta</taxon>
        <taxon>Tracheophyta</taxon>
        <taxon>Spermatophyta</taxon>
        <taxon>Magnoliopsida</taxon>
        <taxon>Ranunculales</taxon>
        <taxon>Ranunculaceae</taxon>
        <taxon>Thalictroideae</taxon>
        <taxon>Aquilegia</taxon>
    </lineage>
</organism>
<dbReference type="FunFam" id="3.30.160.60:FF:000065">
    <property type="entry name" value="B-cell CLL/lymphoma 6, member B"/>
    <property type="match status" value="1"/>
</dbReference>
<proteinExistence type="predicted"/>
<evidence type="ECO:0000256" key="2">
    <source>
        <dbReference type="ARBA" id="ARBA00022771"/>
    </source>
</evidence>
<dbReference type="SUPFAM" id="SSF57667">
    <property type="entry name" value="beta-beta-alpha zinc fingers"/>
    <property type="match status" value="1"/>
</dbReference>
<name>A0A2G5CH98_AQUCA</name>
<dbReference type="PROSITE" id="PS00028">
    <property type="entry name" value="ZINC_FINGER_C2H2_1"/>
    <property type="match status" value="1"/>
</dbReference>
<accession>A0A2G5CH98</accession>
<dbReference type="Proteomes" id="UP000230069">
    <property type="component" value="Unassembled WGS sequence"/>
</dbReference>
<dbReference type="InterPro" id="IPR013087">
    <property type="entry name" value="Znf_C2H2_type"/>
</dbReference>
<evidence type="ECO:0000313" key="8">
    <source>
        <dbReference type="Proteomes" id="UP000230069"/>
    </source>
</evidence>
<feature type="compositionally biased region" description="Polar residues" evidence="5">
    <location>
        <begin position="39"/>
        <end position="70"/>
    </location>
</feature>
<dbReference type="GO" id="GO:0008270">
    <property type="term" value="F:zinc ion binding"/>
    <property type="evidence" value="ECO:0007669"/>
    <property type="project" value="UniProtKB-KW"/>
</dbReference>
<gene>
    <name evidence="7" type="ORF">AQUCO_05400021v1</name>
</gene>
<feature type="region of interest" description="Disordered" evidence="5">
    <location>
        <begin position="88"/>
        <end position="111"/>
    </location>
</feature>
<dbReference type="AlphaFoldDB" id="A0A2G5CH98"/>
<keyword evidence="1" id="KW-0479">Metal-binding</keyword>
<dbReference type="InterPro" id="IPR036236">
    <property type="entry name" value="Znf_C2H2_sf"/>
</dbReference>
<dbReference type="EMBL" id="KZ305071">
    <property type="protein sequence ID" value="PIA30639.1"/>
    <property type="molecule type" value="Genomic_DNA"/>
</dbReference>